<accession>A0A0F7L4I2</accession>
<dbReference type="Gene3D" id="1.10.287.1490">
    <property type="match status" value="1"/>
</dbReference>
<evidence type="ECO:0000256" key="1">
    <source>
        <dbReference type="SAM" id="Coils"/>
    </source>
</evidence>
<name>A0A0F7L4I2_9VIRU</name>
<organism evidence="2">
    <name type="scientific">uncultured marine virus</name>
    <dbReference type="NCBI Taxonomy" id="186617"/>
    <lineage>
        <taxon>Viruses</taxon>
        <taxon>environmental samples</taxon>
    </lineage>
</organism>
<protein>
    <submittedName>
        <fullName evidence="2">Uncharacterized protein</fullName>
    </submittedName>
</protein>
<sequence length="210" mass="24101">MGITDTIARIRTGLGEDSPHIADLKELESGINTVKQTLSDQNRVLDDAKRHLTSANNESKERRLANETLEKERNDYKNKLDKFETEFPSMKKELEEYQSYKTSQLDSARTRWNERLGMIPETASDDVKGAFRTASDGETLSDEDVSFNNSKFKEYEKLNIFKVQKPTSNIKTNIPGSSSDGPLTRDQIKKFTPRERKANHARITEFYRTS</sequence>
<dbReference type="EMBL" id="KR029594">
    <property type="protein sequence ID" value="AKH47459.1"/>
    <property type="molecule type" value="Genomic_DNA"/>
</dbReference>
<reference evidence="2" key="1">
    <citation type="journal article" date="2015" name="Front. Microbiol.">
        <title>Combining genomic sequencing methods to explore viral diversity and reveal potential virus-host interactions.</title>
        <authorList>
            <person name="Chow C.E."/>
            <person name="Winget D.M."/>
            <person name="White R.A.III."/>
            <person name="Hallam S.J."/>
            <person name="Suttle C.A."/>
        </authorList>
    </citation>
    <scope>NUCLEOTIDE SEQUENCE</scope>
    <source>
        <strain evidence="2">H4084988</strain>
    </source>
</reference>
<reference evidence="2" key="2">
    <citation type="submission" date="2015-03" db="EMBL/GenBank/DDBJ databases">
        <authorList>
            <person name="Chow C.-E.T."/>
            <person name="Winget D.M."/>
            <person name="White R.A.III."/>
            <person name="Hallam S.J."/>
            <person name="Suttle C.A."/>
        </authorList>
    </citation>
    <scope>NUCLEOTIDE SEQUENCE</scope>
    <source>
        <strain evidence="2">H4084988</strain>
    </source>
</reference>
<evidence type="ECO:0000313" key="2">
    <source>
        <dbReference type="EMBL" id="AKH47459.1"/>
    </source>
</evidence>
<proteinExistence type="predicted"/>
<keyword evidence="1" id="KW-0175">Coiled coil</keyword>
<feature type="coiled-coil region" evidence="1">
    <location>
        <begin position="38"/>
        <end position="93"/>
    </location>
</feature>